<name>A0A923S8G6_9FIRM</name>
<evidence type="ECO:0000313" key="2">
    <source>
        <dbReference type="Proteomes" id="UP000620327"/>
    </source>
</evidence>
<organism evidence="1 2">
    <name type="scientific">Dysosmobacter segnis</name>
    <dbReference type="NCBI Taxonomy" id="2763042"/>
    <lineage>
        <taxon>Bacteria</taxon>
        <taxon>Bacillati</taxon>
        <taxon>Bacillota</taxon>
        <taxon>Clostridia</taxon>
        <taxon>Eubacteriales</taxon>
        <taxon>Oscillospiraceae</taxon>
        <taxon>Dysosmobacter</taxon>
    </lineage>
</organism>
<evidence type="ECO:0000313" key="1">
    <source>
        <dbReference type="EMBL" id="MBC5771725.1"/>
    </source>
</evidence>
<accession>A0A923S8G6</accession>
<keyword evidence="2" id="KW-1185">Reference proteome</keyword>
<proteinExistence type="predicted"/>
<dbReference type="AlphaFoldDB" id="A0A923S8G6"/>
<dbReference type="Proteomes" id="UP000620327">
    <property type="component" value="Unassembled WGS sequence"/>
</dbReference>
<protein>
    <submittedName>
        <fullName evidence="1">Uncharacterized protein</fullName>
    </submittedName>
</protein>
<dbReference type="EMBL" id="JACOQI010000021">
    <property type="protein sequence ID" value="MBC5771725.1"/>
    <property type="molecule type" value="Genomic_DNA"/>
</dbReference>
<sequence length="172" mass="18497">MADMTFNTPAGQVVDRKLLILYLNTGTNSAPVWSPIGKRVEESSMEYDYSEESKTDIFGEIYTTMKKPVITQSFEPCELDSGDAAQVKIWNQSIKEQNVAAMANNDLLVVHAYAGTADTAVFAERYESCMVKPASLGGSSNVGMPIDVTYGGTRTTGTAAIADGEVTFTKAA</sequence>
<comment type="caution">
    <text evidence="1">The sequence shown here is derived from an EMBL/GenBank/DDBJ whole genome shotgun (WGS) entry which is preliminary data.</text>
</comment>
<reference evidence="1" key="1">
    <citation type="submission" date="2020-08" db="EMBL/GenBank/DDBJ databases">
        <title>Genome public.</title>
        <authorList>
            <person name="Liu C."/>
            <person name="Sun Q."/>
        </authorList>
    </citation>
    <scope>NUCLEOTIDE SEQUENCE</scope>
    <source>
        <strain evidence="1">BX15</strain>
    </source>
</reference>
<dbReference type="RefSeq" id="WP_187015916.1">
    <property type="nucleotide sequence ID" value="NZ_JACOQI010000021.1"/>
</dbReference>
<gene>
    <name evidence="1" type="ORF">H8Z83_15595</name>
</gene>